<evidence type="ECO:0000313" key="1">
    <source>
        <dbReference type="EMBL" id="PWD50174.1"/>
    </source>
</evidence>
<dbReference type="InterPro" id="IPR019587">
    <property type="entry name" value="Polyketide_cyclase/dehydratase"/>
</dbReference>
<evidence type="ECO:0000313" key="2">
    <source>
        <dbReference type="Proteomes" id="UP000245166"/>
    </source>
</evidence>
<dbReference type="RefSeq" id="WP_109228557.1">
    <property type="nucleotide sequence ID" value="NZ_PYHR01000002.1"/>
</dbReference>
<gene>
    <name evidence="1" type="ORF">C8046_05325</name>
</gene>
<evidence type="ECO:0008006" key="3">
    <source>
        <dbReference type="Google" id="ProtNLM"/>
    </source>
</evidence>
<dbReference type="Pfam" id="PF10604">
    <property type="entry name" value="Polyketide_cyc2"/>
    <property type="match status" value="1"/>
</dbReference>
<accession>A0A2U1ZT64</accession>
<dbReference type="Proteomes" id="UP000245166">
    <property type="component" value="Unassembled WGS sequence"/>
</dbReference>
<dbReference type="EMBL" id="PYHR01000002">
    <property type="protein sequence ID" value="PWD50174.1"/>
    <property type="molecule type" value="Genomic_DNA"/>
</dbReference>
<reference evidence="1 2" key="1">
    <citation type="submission" date="2018-03" db="EMBL/GenBank/DDBJ databases">
        <title>Genome assembly of novel Miniimonas species PCH200.</title>
        <authorList>
            <person name="Thakur V."/>
            <person name="Kumar V."/>
            <person name="Singh D."/>
        </authorList>
    </citation>
    <scope>NUCLEOTIDE SEQUENCE [LARGE SCALE GENOMIC DNA]</scope>
    <source>
        <strain evidence="1 2">PCH200</strain>
    </source>
</reference>
<dbReference type="SUPFAM" id="SSF55961">
    <property type="entry name" value="Bet v1-like"/>
    <property type="match status" value="1"/>
</dbReference>
<dbReference type="AlphaFoldDB" id="A0A2U1ZT64"/>
<dbReference type="OrthoDB" id="5402478at2"/>
<comment type="caution">
    <text evidence="1">The sequence shown here is derived from an EMBL/GenBank/DDBJ whole genome shotgun (WGS) entry which is preliminary data.</text>
</comment>
<proteinExistence type="predicted"/>
<dbReference type="Gene3D" id="3.30.530.20">
    <property type="match status" value="1"/>
</dbReference>
<dbReference type="InterPro" id="IPR023393">
    <property type="entry name" value="START-like_dom_sf"/>
</dbReference>
<keyword evidence="2" id="KW-1185">Reference proteome</keyword>
<name>A0A2U1ZT64_9MICO</name>
<sequence>MPPARRAPRGPVHELRSTWDLPVDAARAWDVLAVASRWEQWWPQVTSQVLRPGDAHGVGTRGHLVFRAPLGYRLRLGLEVTSADPPRHVVMRSVGDLVGSAVADLTEHDGGTRVVIDWRVRLTRPELVLLGRAVPVLAERSHARVMDDGERGLRAFLADG</sequence>
<protein>
    <recommendedName>
        <fullName evidence="3">Polyketide cyclase / dehydrase and lipid transport</fullName>
    </recommendedName>
</protein>
<organism evidence="1 2">
    <name type="scientific">Serinibacter arcticus</name>
    <dbReference type="NCBI Taxonomy" id="1655435"/>
    <lineage>
        <taxon>Bacteria</taxon>
        <taxon>Bacillati</taxon>
        <taxon>Actinomycetota</taxon>
        <taxon>Actinomycetes</taxon>
        <taxon>Micrococcales</taxon>
        <taxon>Beutenbergiaceae</taxon>
        <taxon>Serinibacter</taxon>
    </lineage>
</organism>